<dbReference type="VEuPathDB" id="FungiDB:P168DRAFT_278192"/>
<keyword evidence="2" id="KW-1185">Reference proteome</keyword>
<accession>A0A2I1DFH3</accession>
<evidence type="ECO:0000313" key="2">
    <source>
        <dbReference type="Proteomes" id="UP000234254"/>
    </source>
</evidence>
<dbReference type="GeneID" id="36543191"/>
<reference evidence="1" key="1">
    <citation type="submission" date="2016-12" db="EMBL/GenBank/DDBJ databases">
        <title>The genomes of Aspergillus section Nigri reveals drivers in fungal speciation.</title>
        <authorList>
            <consortium name="DOE Joint Genome Institute"/>
            <person name="Vesth T.C."/>
            <person name="Nybo J."/>
            <person name="Theobald S."/>
            <person name="Brandl J."/>
            <person name="Frisvad J.C."/>
            <person name="Nielsen K.F."/>
            <person name="Lyhne E.K."/>
            <person name="Kogle M.E."/>
            <person name="Kuo A."/>
            <person name="Riley R."/>
            <person name="Clum A."/>
            <person name="Nolan M."/>
            <person name="Lipzen A."/>
            <person name="Salamov A."/>
            <person name="Henrissat B."/>
            <person name="Wiebenga A."/>
            <person name="De vries R.P."/>
            <person name="Grigoriev I.V."/>
            <person name="Mortensen U.H."/>
            <person name="Andersen M.R."/>
            <person name="Baker S.E."/>
        </authorList>
    </citation>
    <scope>NUCLEOTIDE SEQUENCE</scope>
    <source>
        <strain evidence="1">IBT 28561</strain>
    </source>
</reference>
<dbReference type="OrthoDB" id="4158189at2759"/>
<sequence>MCGPPRPSSGNRIAIMHSTNNKKTSQYAICFHDRTATDAGTRAFVRFSDAGQCQRLRGRGVNLRIEKHGDLTTSAQHHPLHAFQLPHGWDEREFELPERLDLGVSERGIVGRRVTVTVDGVDGWVDMGVVGYD</sequence>
<proteinExistence type="predicted"/>
<name>A0A2I1DFH3_ASPC2</name>
<dbReference type="Proteomes" id="UP000234254">
    <property type="component" value="Unassembled WGS sequence"/>
</dbReference>
<comment type="caution">
    <text evidence="1">The sequence shown here is derived from an EMBL/GenBank/DDBJ whole genome shotgun (WGS) entry which is preliminary data.</text>
</comment>
<protein>
    <submittedName>
        <fullName evidence="1">Uncharacterized protein</fullName>
    </submittedName>
</protein>
<dbReference type="RefSeq" id="XP_024697220.1">
    <property type="nucleotide sequence ID" value="XM_024835667.1"/>
</dbReference>
<dbReference type="AlphaFoldDB" id="A0A2I1DFH3"/>
<dbReference type="EMBL" id="MSFM01000001">
    <property type="protein sequence ID" value="PKY08626.1"/>
    <property type="molecule type" value="Genomic_DNA"/>
</dbReference>
<organism evidence="1 2">
    <name type="scientific">Aspergillus campestris (strain IBT 28561)</name>
    <dbReference type="NCBI Taxonomy" id="1392248"/>
    <lineage>
        <taxon>Eukaryota</taxon>
        <taxon>Fungi</taxon>
        <taxon>Dikarya</taxon>
        <taxon>Ascomycota</taxon>
        <taxon>Pezizomycotina</taxon>
        <taxon>Eurotiomycetes</taxon>
        <taxon>Eurotiomycetidae</taxon>
        <taxon>Eurotiales</taxon>
        <taxon>Aspergillaceae</taxon>
        <taxon>Aspergillus</taxon>
        <taxon>Aspergillus subgen. Circumdati</taxon>
    </lineage>
</organism>
<gene>
    <name evidence="1" type="ORF">P168DRAFT_278192</name>
</gene>
<evidence type="ECO:0000313" key="1">
    <source>
        <dbReference type="EMBL" id="PKY08626.1"/>
    </source>
</evidence>